<feature type="domain" description="Kinesin motor" evidence="9">
    <location>
        <begin position="1"/>
        <end position="266"/>
    </location>
</feature>
<feature type="coiled-coil region" evidence="7">
    <location>
        <begin position="278"/>
        <end position="305"/>
    </location>
</feature>
<dbReference type="GO" id="GO:0007018">
    <property type="term" value="P:microtubule-based movement"/>
    <property type="evidence" value="ECO:0007669"/>
    <property type="project" value="InterPro"/>
</dbReference>
<dbReference type="GO" id="GO:0005524">
    <property type="term" value="F:ATP binding"/>
    <property type="evidence" value="ECO:0007669"/>
    <property type="project" value="UniProtKB-KW"/>
</dbReference>
<dbReference type="InterPro" id="IPR001752">
    <property type="entry name" value="Kinesin_motor_dom"/>
</dbReference>
<dbReference type="Proteomes" id="UP000649617">
    <property type="component" value="Unassembled WGS sequence"/>
</dbReference>
<name>A0A812JZ46_SYMPI</name>
<dbReference type="GO" id="GO:0008017">
    <property type="term" value="F:microtubule binding"/>
    <property type="evidence" value="ECO:0007669"/>
    <property type="project" value="InterPro"/>
</dbReference>
<dbReference type="InterPro" id="IPR036961">
    <property type="entry name" value="Kinesin_motor_dom_sf"/>
</dbReference>
<keyword evidence="11" id="KW-1185">Reference proteome</keyword>
<evidence type="ECO:0000256" key="1">
    <source>
        <dbReference type="ARBA" id="ARBA00004496"/>
    </source>
</evidence>
<dbReference type="InterPro" id="IPR027640">
    <property type="entry name" value="Kinesin-like_fam"/>
</dbReference>
<dbReference type="PROSITE" id="PS50067">
    <property type="entry name" value="KINESIN_MOTOR_2"/>
    <property type="match status" value="1"/>
</dbReference>
<dbReference type="OrthoDB" id="448977at2759"/>
<dbReference type="PANTHER" id="PTHR47969:SF15">
    <property type="entry name" value="CHROMOSOME-ASSOCIATED KINESIN KIF4A-RELATED"/>
    <property type="match status" value="1"/>
</dbReference>
<evidence type="ECO:0000313" key="11">
    <source>
        <dbReference type="Proteomes" id="UP000649617"/>
    </source>
</evidence>
<dbReference type="Gene3D" id="3.40.850.10">
    <property type="entry name" value="Kinesin motor domain"/>
    <property type="match status" value="1"/>
</dbReference>
<evidence type="ECO:0000313" key="10">
    <source>
        <dbReference type="EMBL" id="CAE7220159.1"/>
    </source>
</evidence>
<dbReference type="Pfam" id="PF00225">
    <property type="entry name" value="Kinesin"/>
    <property type="match status" value="1"/>
</dbReference>
<protein>
    <submittedName>
        <fullName evidence="10">Kif21b protein</fullName>
    </submittedName>
</protein>
<proteinExistence type="inferred from homology"/>
<comment type="similarity">
    <text evidence="6">Belongs to the TRAFAC class myosin-kinesin ATPase superfamily. Kinesin family.</text>
</comment>
<evidence type="ECO:0000256" key="5">
    <source>
        <dbReference type="ARBA" id="ARBA00023054"/>
    </source>
</evidence>
<dbReference type="SUPFAM" id="SSF52540">
    <property type="entry name" value="P-loop containing nucleoside triphosphate hydrolases"/>
    <property type="match status" value="1"/>
</dbReference>
<keyword evidence="4" id="KW-0067">ATP-binding</keyword>
<dbReference type="GO" id="GO:0007052">
    <property type="term" value="P:mitotic spindle organization"/>
    <property type="evidence" value="ECO:0007669"/>
    <property type="project" value="TreeGrafter"/>
</dbReference>
<comment type="caution">
    <text evidence="6">Lacks conserved residue(s) required for the propagation of feature annotation.</text>
</comment>
<sequence>MERLLHGCAQKAARDGEEIDGITVSFLEVYMDQVRDLGFSADVGQDGDEPTPRRSSSGGLARDDAGEPTAVRRRPKLKRFATQGTFADADHGSQSLALREGPDGSIHVQGLAQLKVRDLSDVSRIVRAGLARRATALTDANVRSSRSHTVFNVQLPTLTPEGVPTQLSFVDLAGSERLAKSKAEGQQFQEAMAINTSLTALGKVVLALASDPKAVRHVPYRDSKLTRILSTSLRTQVSVLATIHPRVEDYEESLNTLSFADRCKNVARQPQVKYVTASGTQKAKIADLQRQVADLKEQLAKIHAGRKPEKVDDVDDAIAQVLNGIEVSLPSSRDNSHCSWLTFEDSSVMNLNRTLFGILGIPTKKFSLFGSSTKTLIRLQQMTAHTVGFGNGFSSQHGGRHLSKLVQELIHPVLWRCRWHADRVHGNRCRMAVLNAMAL</sequence>
<dbReference type="GO" id="GO:0005875">
    <property type="term" value="C:microtubule associated complex"/>
    <property type="evidence" value="ECO:0007669"/>
    <property type="project" value="TreeGrafter"/>
</dbReference>
<evidence type="ECO:0000256" key="2">
    <source>
        <dbReference type="ARBA" id="ARBA00022490"/>
    </source>
</evidence>
<evidence type="ECO:0000256" key="8">
    <source>
        <dbReference type="SAM" id="MobiDB-lite"/>
    </source>
</evidence>
<evidence type="ECO:0000259" key="9">
    <source>
        <dbReference type="PROSITE" id="PS50067"/>
    </source>
</evidence>
<evidence type="ECO:0000256" key="4">
    <source>
        <dbReference type="ARBA" id="ARBA00022840"/>
    </source>
</evidence>
<dbReference type="EMBL" id="CAJNIZ010003224">
    <property type="protein sequence ID" value="CAE7220159.1"/>
    <property type="molecule type" value="Genomic_DNA"/>
</dbReference>
<evidence type="ECO:0000256" key="7">
    <source>
        <dbReference type="SAM" id="Coils"/>
    </source>
</evidence>
<keyword evidence="5 7" id="KW-0175">Coiled coil</keyword>
<dbReference type="GO" id="GO:0005737">
    <property type="term" value="C:cytoplasm"/>
    <property type="evidence" value="ECO:0007669"/>
    <property type="project" value="UniProtKB-SubCell"/>
</dbReference>
<gene>
    <name evidence="10" type="primary">Kif21b</name>
    <name evidence="10" type="ORF">SPIL2461_LOCUS2859</name>
</gene>
<dbReference type="PANTHER" id="PTHR47969">
    <property type="entry name" value="CHROMOSOME-ASSOCIATED KINESIN KIF4A-RELATED"/>
    <property type="match status" value="1"/>
</dbReference>
<evidence type="ECO:0000256" key="3">
    <source>
        <dbReference type="ARBA" id="ARBA00022741"/>
    </source>
</evidence>
<dbReference type="GO" id="GO:0051231">
    <property type="term" value="P:spindle elongation"/>
    <property type="evidence" value="ECO:0007669"/>
    <property type="project" value="TreeGrafter"/>
</dbReference>
<dbReference type="GO" id="GO:0003777">
    <property type="term" value="F:microtubule motor activity"/>
    <property type="evidence" value="ECO:0007669"/>
    <property type="project" value="InterPro"/>
</dbReference>
<dbReference type="SMART" id="SM00129">
    <property type="entry name" value="KISc"/>
    <property type="match status" value="1"/>
</dbReference>
<accession>A0A812JZ46</accession>
<keyword evidence="2" id="KW-0963">Cytoplasm</keyword>
<dbReference type="PRINTS" id="PR00380">
    <property type="entry name" value="KINESINHEAVY"/>
</dbReference>
<reference evidence="10" key="1">
    <citation type="submission" date="2021-02" db="EMBL/GenBank/DDBJ databases">
        <authorList>
            <person name="Dougan E. K."/>
            <person name="Rhodes N."/>
            <person name="Thang M."/>
            <person name="Chan C."/>
        </authorList>
    </citation>
    <scope>NUCLEOTIDE SEQUENCE</scope>
</reference>
<dbReference type="AlphaFoldDB" id="A0A812JZ46"/>
<feature type="region of interest" description="Disordered" evidence="8">
    <location>
        <begin position="40"/>
        <end position="85"/>
    </location>
</feature>
<evidence type="ECO:0000256" key="6">
    <source>
        <dbReference type="PROSITE-ProRule" id="PRU00283"/>
    </source>
</evidence>
<keyword evidence="3" id="KW-0547">Nucleotide-binding</keyword>
<dbReference type="InterPro" id="IPR027417">
    <property type="entry name" value="P-loop_NTPase"/>
</dbReference>
<comment type="subcellular location">
    <subcellularLocation>
        <location evidence="1">Cytoplasm</location>
    </subcellularLocation>
</comment>
<organism evidence="10 11">
    <name type="scientific">Symbiodinium pilosum</name>
    <name type="common">Dinoflagellate</name>
    <dbReference type="NCBI Taxonomy" id="2952"/>
    <lineage>
        <taxon>Eukaryota</taxon>
        <taxon>Sar</taxon>
        <taxon>Alveolata</taxon>
        <taxon>Dinophyceae</taxon>
        <taxon>Suessiales</taxon>
        <taxon>Symbiodiniaceae</taxon>
        <taxon>Symbiodinium</taxon>
    </lineage>
</organism>
<comment type="caution">
    <text evidence="10">The sequence shown here is derived from an EMBL/GenBank/DDBJ whole genome shotgun (WGS) entry which is preliminary data.</text>
</comment>